<protein>
    <submittedName>
        <fullName evidence="1">Uncharacterized protein</fullName>
    </submittedName>
</protein>
<comment type="caution">
    <text evidence="1">The sequence shown here is derived from an EMBL/GenBank/DDBJ whole genome shotgun (WGS) entry which is preliminary data.</text>
</comment>
<organism evidence="1 2">
    <name type="scientific">Hymenoscyphus albidus</name>
    <dbReference type="NCBI Taxonomy" id="595503"/>
    <lineage>
        <taxon>Eukaryota</taxon>
        <taxon>Fungi</taxon>
        <taxon>Dikarya</taxon>
        <taxon>Ascomycota</taxon>
        <taxon>Pezizomycotina</taxon>
        <taxon>Leotiomycetes</taxon>
        <taxon>Helotiales</taxon>
        <taxon>Helotiaceae</taxon>
        <taxon>Hymenoscyphus</taxon>
    </lineage>
</organism>
<reference evidence="1" key="1">
    <citation type="submission" date="2021-07" db="EMBL/GenBank/DDBJ databases">
        <authorList>
            <person name="Durling M."/>
        </authorList>
    </citation>
    <scope>NUCLEOTIDE SEQUENCE</scope>
</reference>
<dbReference type="OrthoDB" id="10291822at2759"/>
<dbReference type="AlphaFoldDB" id="A0A9N9LI05"/>
<accession>A0A9N9LI05</accession>
<proteinExistence type="predicted"/>
<dbReference type="Proteomes" id="UP000701801">
    <property type="component" value="Unassembled WGS sequence"/>
</dbReference>
<evidence type="ECO:0000313" key="1">
    <source>
        <dbReference type="EMBL" id="CAG8973122.1"/>
    </source>
</evidence>
<evidence type="ECO:0000313" key="2">
    <source>
        <dbReference type="Proteomes" id="UP000701801"/>
    </source>
</evidence>
<dbReference type="EMBL" id="CAJVRM010000063">
    <property type="protein sequence ID" value="CAG8973122.1"/>
    <property type="molecule type" value="Genomic_DNA"/>
</dbReference>
<name>A0A9N9LI05_9HELO</name>
<sequence>MCYSESTHYTCKHSLTDTTSIRPCTPGRAGIETTCPNYTPEITESLEECHWCTEVDQSLHAELKRARNKKRLELGLKPGDVPEDWMRDILWPAPKFEIKEVENGEFGEVVEGQPRVVLPMVYEEPSAGRCDEILSGVRGFFYFWCGPLARRGSCC</sequence>
<keyword evidence="2" id="KW-1185">Reference proteome</keyword>
<gene>
    <name evidence="1" type="ORF">HYALB_00007599</name>
</gene>